<keyword evidence="2" id="KW-0472">Membrane</keyword>
<gene>
    <name evidence="3" type="ORF">RRG08_053410</name>
</gene>
<accession>A0AAE1DGA8</accession>
<feature type="transmembrane region" description="Helical" evidence="2">
    <location>
        <begin position="50"/>
        <end position="71"/>
    </location>
</feature>
<feature type="region of interest" description="Disordered" evidence="1">
    <location>
        <begin position="80"/>
        <end position="106"/>
    </location>
</feature>
<evidence type="ECO:0000313" key="3">
    <source>
        <dbReference type="EMBL" id="KAK3768418.1"/>
    </source>
</evidence>
<protein>
    <submittedName>
        <fullName evidence="3">Uncharacterized protein</fullName>
    </submittedName>
</protein>
<evidence type="ECO:0000313" key="4">
    <source>
        <dbReference type="Proteomes" id="UP001283361"/>
    </source>
</evidence>
<comment type="caution">
    <text evidence="3">The sequence shown here is derived from an EMBL/GenBank/DDBJ whole genome shotgun (WGS) entry which is preliminary data.</text>
</comment>
<dbReference type="Proteomes" id="UP001283361">
    <property type="component" value="Unassembled WGS sequence"/>
</dbReference>
<name>A0AAE1DGA8_9GAST</name>
<keyword evidence="4" id="KW-1185">Reference proteome</keyword>
<evidence type="ECO:0000256" key="1">
    <source>
        <dbReference type="SAM" id="MobiDB-lite"/>
    </source>
</evidence>
<dbReference type="AlphaFoldDB" id="A0AAE1DGA8"/>
<feature type="compositionally biased region" description="Basic and acidic residues" evidence="1">
    <location>
        <begin position="84"/>
        <end position="96"/>
    </location>
</feature>
<keyword evidence="2" id="KW-1133">Transmembrane helix</keyword>
<feature type="compositionally biased region" description="Polar residues" evidence="1">
    <location>
        <begin position="97"/>
        <end position="106"/>
    </location>
</feature>
<keyword evidence="2" id="KW-0812">Transmembrane</keyword>
<evidence type="ECO:0000256" key="2">
    <source>
        <dbReference type="SAM" id="Phobius"/>
    </source>
</evidence>
<proteinExistence type="predicted"/>
<organism evidence="3 4">
    <name type="scientific">Elysia crispata</name>
    <name type="common">lettuce slug</name>
    <dbReference type="NCBI Taxonomy" id="231223"/>
    <lineage>
        <taxon>Eukaryota</taxon>
        <taxon>Metazoa</taxon>
        <taxon>Spiralia</taxon>
        <taxon>Lophotrochozoa</taxon>
        <taxon>Mollusca</taxon>
        <taxon>Gastropoda</taxon>
        <taxon>Heterobranchia</taxon>
        <taxon>Euthyneura</taxon>
        <taxon>Panpulmonata</taxon>
        <taxon>Sacoglossa</taxon>
        <taxon>Placobranchoidea</taxon>
        <taxon>Plakobranchidae</taxon>
        <taxon>Elysia</taxon>
    </lineage>
</organism>
<reference evidence="3" key="1">
    <citation type="journal article" date="2023" name="G3 (Bethesda)">
        <title>A reference genome for the long-term kleptoplast-retaining sea slug Elysia crispata morphotype clarki.</title>
        <authorList>
            <person name="Eastman K.E."/>
            <person name="Pendleton A.L."/>
            <person name="Shaikh M.A."/>
            <person name="Suttiyut T."/>
            <person name="Ogas R."/>
            <person name="Tomko P."/>
            <person name="Gavelis G."/>
            <person name="Widhalm J.R."/>
            <person name="Wisecaver J.H."/>
        </authorList>
    </citation>
    <scope>NUCLEOTIDE SEQUENCE</scope>
    <source>
        <strain evidence="3">ECLA1</strain>
    </source>
</reference>
<dbReference type="EMBL" id="JAWDGP010004058">
    <property type="protein sequence ID" value="KAK3768418.1"/>
    <property type="molecule type" value="Genomic_DNA"/>
</dbReference>
<sequence>MDTMNNHSPQSNLHLRNFSSLSDNNSLTFSAKNVISYNLIGSLNNDIPGWLFSLLMEVTSYAMIVVAVFGLNRWSEIQTRKGASKKDADEDKKEVSTKMQNTLVTR</sequence>